<keyword evidence="11" id="KW-1185">Reference proteome</keyword>
<feature type="domain" description="Glycosyltransferase 2-like" evidence="9">
    <location>
        <begin position="5"/>
        <end position="168"/>
    </location>
</feature>
<dbReference type="GO" id="GO:0016757">
    <property type="term" value="F:glycosyltransferase activity"/>
    <property type="evidence" value="ECO:0007669"/>
    <property type="project" value="UniProtKB-KW"/>
</dbReference>
<keyword evidence="2" id="KW-0328">Glycosyltransferase</keyword>
<evidence type="ECO:0000313" key="11">
    <source>
        <dbReference type="Proteomes" id="UP000474630"/>
    </source>
</evidence>
<dbReference type="InterPro" id="IPR050256">
    <property type="entry name" value="Glycosyltransferase_2"/>
</dbReference>
<dbReference type="AlphaFoldDB" id="A0A6C0RCG8"/>
<evidence type="ECO:0000256" key="7">
    <source>
        <dbReference type="ARBA" id="ARBA00023136"/>
    </source>
</evidence>
<dbReference type="Gene3D" id="3.90.550.10">
    <property type="entry name" value="Spore Coat Polysaccharide Biosynthesis Protein SpsA, Chain A"/>
    <property type="match status" value="1"/>
</dbReference>
<dbReference type="GO" id="GO:0009103">
    <property type="term" value="P:lipopolysaccharide biosynthetic process"/>
    <property type="evidence" value="ECO:0007669"/>
    <property type="project" value="UniProtKB-KW"/>
</dbReference>
<dbReference type="CDD" id="cd04187">
    <property type="entry name" value="DPM1_like_bac"/>
    <property type="match status" value="1"/>
</dbReference>
<proteinExistence type="predicted"/>
<evidence type="ECO:0000256" key="6">
    <source>
        <dbReference type="ARBA" id="ARBA00022989"/>
    </source>
</evidence>
<dbReference type="PANTHER" id="PTHR48090:SF3">
    <property type="entry name" value="UNDECAPRENYL-PHOSPHATE 4-DEOXY-4-FORMAMIDO-L-ARABINOSE TRANSFERASE"/>
    <property type="match status" value="1"/>
</dbReference>
<evidence type="ECO:0000256" key="1">
    <source>
        <dbReference type="ARBA" id="ARBA00022475"/>
    </source>
</evidence>
<accession>A0A6C0RCG8</accession>
<dbReference type="Proteomes" id="UP000474630">
    <property type="component" value="Chromosome"/>
</dbReference>
<evidence type="ECO:0000313" key="10">
    <source>
        <dbReference type="EMBL" id="QIA07592.1"/>
    </source>
</evidence>
<dbReference type="SUPFAM" id="SSF53448">
    <property type="entry name" value="Nucleotide-diphospho-sugar transferases"/>
    <property type="match status" value="1"/>
</dbReference>
<evidence type="ECO:0000256" key="4">
    <source>
        <dbReference type="ARBA" id="ARBA00022692"/>
    </source>
</evidence>
<evidence type="ECO:0000256" key="8">
    <source>
        <dbReference type="SAM" id="Phobius"/>
    </source>
</evidence>
<organism evidence="10 11">
    <name type="scientific">Draconibacterium halophilum</name>
    <dbReference type="NCBI Taxonomy" id="2706887"/>
    <lineage>
        <taxon>Bacteria</taxon>
        <taxon>Pseudomonadati</taxon>
        <taxon>Bacteroidota</taxon>
        <taxon>Bacteroidia</taxon>
        <taxon>Marinilabiliales</taxon>
        <taxon>Prolixibacteraceae</taxon>
        <taxon>Draconibacterium</taxon>
    </lineage>
</organism>
<gene>
    <name evidence="10" type="ORF">G0Q07_07570</name>
</gene>
<dbReference type="Pfam" id="PF00535">
    <property type="entry name" value="Glycos_transf_2"/>
    <property type="match status" value="1"/>
</dbReference>
<keyword evidence="4 8" id="KW-0812">Transmembrane</keyword>
<evidence type="ECO:0000259" key="9">
    <source>
        <dbReference type="Pfam" id="PF00535"/>
    </source>
</evidence>
<evidence type="ECO:0000256" key="2">
    <source>
        <dbReference type="ARBA" id="ARBA00022676"/>
    </source>
</evidence>
<dbReference type="InterPro" id="IPR029044">
    <property type="entry name" value="Nucleotide-diphossugar_trans"/>
</dbReference>
<name>A0A6C0RCG8_9BACT</name>
<keyword evidence="6 8" id="KW-1133">Transmembrane helix</keyword>
<dbReference type="KEGG" id="drc:G0Q07_07570"/>
<dbReference type="PANTHER" id="PTHR48090">
    <property type="entry name" value="UNDECAPRENYL-PHOSPHATE 4-DEOXY-4-FORMAMIDO-L-ARABINOSE TRANSFERASE-RELATED"/>
    <property type="match status" value="1"/>
</dbReference>
<keyword evidence="7 8" id="KW-0472">Membrane</keyword>
<reference evidence="10 11" key="1">
    <citation type="submission" date="2020-02" db="EMBL/GenBank/DDBJ databases">
        <title>Genome sequencing for Draconibacterium sp. strain M1.</title>
        <authorList>
            <person name="Park S.-J."/>
        </authorList>
    </citation>
    <scope>NUCLEOTIDE SEQUENCE [LARGE SCALE GENOMIC DNA]</scope>
    <source>
        <strain evidence="10 11">M1</strain>
    </source>
</reference>
<evidence type="ECO:0000256" key="5">
    <source>
        <dbReference type="ARBA" id="ARBA00022985"/>
    </source>
</evidence>
<dbReference type="RefSeq" id="WP_163345514.1">
    <property type="nucleotide sequence ID" value="NZ_CP048409.1"/>
</dbReference>
<sequence>MKLISIVVSMYNEESGIAFFSKKLVDELKRLKEYNFEILWVNDGSLDHTQQNVEKSCSSKDENVEHIFIQFSRNFGHEAAMIAGVDNARGEAVVCLDADGQHPPTEVGKMLQTYEKGHDIVLMQRVDREDHGVIKSSMSKMFYTVINKLSVVKFQENASDFFLISKSITELLKQEFRDNNRFLRGFIQEVGFNVKVLEYTAPKRKYGESNYSFYKLMKMAFNVVFAFSNKPLRIVILISICFFLFTIAFGGYSLVQYFIADSIPSGYTSIIFFISLSFSLMFLVLTILSIYFEKTIKEIRKRPLYIIRKIRRSDSKIHLQ</sequence>
<dbReference type="EMBL" id="CP048409">
    <property type="protein sequence ID" value="QIA07592.1"/>
    <property type="molecule type" value="Genomic_DNA"/>
</dbReference>
<feature type="transmembrane region" description="Helical" evidence="8">
    <location>
        <begin position="267"/>
        <end position="292"/>
    </location>
</feature>
<keyword evidence="3 10" id="KW-0808">Transferase</keyword>
<keyword evidence="1" id="KW-1003">Cell membrane</keyword>
<dbReference type="GO" id="GO:0005886">
    <property type="term" value="C:plasma membrane"/>
    <property type="evidence" value="ECO:0007669"/>
    <property type="project" value="TreeGrafter"/>
</dbReference>
<feature type="transmembrane region" description="Helical" evidence="8">
    <location>
        <begin position="234"/>
        <end position="255"/>
    </location>
</feature>
<dbReference type="InterPro" id="IPR001173">
    <property type="entry name" value="Glyco_trans_2-like"/>
</dbReference>
<protein>
    <submittedName>
        <fullName evidence="10">Glycosyltransferase</fullName>
    </submittedName>
</protein>
<keyword evidence="5" id="KW-0448">Lipopolysaccharide biosynthesis</keyword>
<evidence type="ECO:0000256" key="3">
    <source>
        <dbReference type="ARBA" id="ARBA00022679"/>
    </source>
</evidence>